<reference evidence="4 5" key="1">
    <citation type="journal article" date="2020" name="Nature">
        <title>Six reference-quality genomes reveal evolution of bat adaptations.</title>
        <authorList>
            <person name="Jebb D."/>
            <person name="Huang Z."/>
            <person name="Pippel M."/>
            <person name="Hughes G.M."/>
            <person name="Lavrichenko K."/>
            <person name="Devanna P."/>
            <person name="Winkler S."/>
            <person name="Jermiin L.S."/>
            <person name="Skirmuntt E.C."/>
            <person name="Katzourakis A."/>
            <person name="Burkitt-Gray L."/>
            <person name="Ray D.A."/>
            <person name="Sullivan K.A.M."/>
            <person name="Roscito J.G."/>
            <person name="Kirilenko B.M."/>
            <person name="Davalos L.M."/>
            <person name="Corthals A.P."/>
            <person name="Power M.L."/>
            <person name="Jones G."/>
            <person name="Ransome R.D."/>
            <person name="Dechmann D.K.N."/>
            <person name="Locatelli A.G."/>
            <person name="Puechmaille S.J."/>
            <person name="Fedrigo O."/>
            <person name="Jarvis E.D."/>
            <person name="Hiller M."/>
            <person name="Vernes S.C."/>
            <person name="Myers E.W."/>
            <person name="Teeling E.C."/>
        </authorList>
    </citation>
    <scope>NUCLEOTIDE SEQUENCE [LARGE SCALE GENOMIC DNA]</scope>
    <source>
        <strain evidence="4">MRhiFer1</strain>
        <tissue evidence="4">Lung</tissue>
    </source>
</reference>
<dbReference type="Pfam" id="PF02994">
    <property type="entry name" value="Transposase_22"/>
    <property type="match status" value="1"/>
</dbReference>
<evidence type="ECO:0000256" key="2">
    <source>
        <dbReference type="SAM" id="MobiDB-lite"/>
    </source>
</evidence>
<dbReference type="Gene3D" id="3.30.70.1820">
    <property type="entry name" value="L1 transposable element, RRM domain"/>
    <property type="match status" value="1"/>
</dbReference>
<dbReference type="AlphaFoldDB" id="A0A7J7U133"/>
<evidence type="ECO:0000313" key="4">
    <source>
        <dbReference type="EMBL" id="KAF6306560.1"/>
    </source>
</evidence>
<gene>
    <name evidence="4" type="ORF">mRhiFer1_008659</name>
</gene>
<dbReference type="EMBL" id="JACAGC010000017">
    <property type="protein sequence ID" value="KAF6306560.1"/>
    <property type="molecule type" value="Genomic_DNA"/>
</dbReference>
<feature type="domain" description="L1 transposable element RRM" evidence="3">
    <location>
        <begin position="126"/>
        <end position="173"/>
    </location>
</feature>
<feature type="compositionally biased region" description="Polar residues" evidence="2">
    <location>
        <begin position="1"/>
        <end position="11"/>
    </location>
</feature>
<dbReference type="InterPro" id="IPR004244">
    <property type="entry name" value="Transposase_22"/>
</dbReference>
<accession>A0A7J7U133</accession>
<dbReference type="PANTHER" id="PTHR11505">
    <property type="entry name" value="L1 TRANSPOSABLE ELEMENT-RELATED"/>
    <property type="match status" value="1"/>
</dbReference>
<evidence type="ECO:0000256" key="1">
    <source>
        <dbReference type="SAM" id="Coils"/>
    </source>
</evidence>
<dbReference type="Proteomes" id="UP000585614">
    <property type="component" value="Unassembled WGS sequence"/>
</dbReference>
<feature type="region of interest" description="Disordered" evidence="2">
    <location>
        <begin position="1"/>
        <end position="22"/>
    </location>
</feature>
<keyword evidence="1" id="KW-0175">Coiled coil</keyword>
<name>A0A7J7U133_RHIFE</name>
<dbReference type="Gene3D" id="1.20.5.390">
    <property type="entry name" value="L1 transposable element, trimerization domain"/>
    <property type="match status" value="1"/>
</dbReference>
<evidence type="ECO:0000313" key="5">
    <source>
        <dbReference type="Proteomes" id="UP000585614"/>
    </source>
</evidence>
<sequence>MGKQRNMSQIKQQKKPPELEPHEIEVTNLSETEFRTLMIRMFKELRDDIKRDVEIIMNNQLELKNTITEIKNTLEGITSKLNEAEDHRVSDLEDKLAEITQMEQKEKRIKNNEDGLRVLWDNTRHNNVRIIGIPGGEEREQGIKNIFEVIMSENFPNLVKKTDIQAQKVQFQPG</sequence>
<comment type="caution">
    <text evidence="4">The sequence shown here is derived from an EMBL/GenBank/DDBJ whole genome shotgun (WGS) entry which is preliminary data.</text>
</comment>
<feature type="coiled-coil region" evidence="1">
    <location>
        <begin position="67"/>
        <end position="112"/>
    </location>
</feature>
<proteinExistence type="predicted"/>
<dbReference type="InterPro" id="IPR043636">
    <property type="entry name" value="L1_RRM_dom"/>
</dbReference>
<organism evidence="4 5">
    <name type="scientific">Rhinolophus ferrumequinum</name>
    <name type="common">Greater horseshoe bat</name>
    <dbReference type="NCBI Taxonomy" id="59479"/>
    <lineage>
        <taxon>Eukaryota</taxon>
        <taxon>Metazoa</taxon>
        <taxon>Chordata</taxon>
        <taxon>Craniata</taxon>
        <taxon>Vertebrata</taxon>
        <taxon>Euteleostomi</taxon>
        <taxon>Mammalia</taxon>
        <taxon>Eutheria</taxon>
        <taxon>Laurasiatheria</taxon>
        <taxon>Chiroptera</taxon>
        <taxon>Yinpterochiroptera</taxon>
        <taxon>Rhinolophoidea</taxon>
        <taxon>Rhinolophidae</taxon>
        <taxon>Rhinolophinae</taxon>
        <taxon>Rhinolophus</taxon>
    </lineage>
</organism>
<evidence type="ECO:0000259" key="3">
    <source>
        <dbReference type="Pfam" id="PF02994"/>
    </source>
</evidence>
<protein>
    <recommendedName>
        <fullName evidence="3">L1 transposable element RRM domain-containing protein</fullName>
    </recommendedName>
</protein>